<dbReference type="InterPro" id="IPR004027">
    <property type="entry name" value="SEC_C_motif"/>
</dbReference>
<dbReference type="Gene3D" id="3.10.450.50">
    <property type="match status" value="1"/>
</dbReference>
<sequence>MYDEPFDEDIDSAVYTQMHHVMRLALDKVLNQISSDEFLSWAQSSLPELAPAIFDGFTIDDIPGAAYWMAVNLWNAAPQPENHFKPTPLDKPSRNSPCPCGSGLKYKQCCSRRPPLEPLHTDAFWSVMPLAMPKTQINRLCKNHQLPAHAIASMASFFSDEGDAAQVVKMLDVLFEGSASRINHRYSGLLDMLCDNYNLHYKTDKKKNSLLDRMIHHKDRVIRAEAWQRIASMQQDLGNNQQALDALTEAMRADPDNPSHSLLELTLLIDSNRIEHARQRAGFWLHKLKHYKNDYPDLIDTLKQAQTDPRSAIQSRLSNNDQQLTRLLKWISSKANTPAAQYTQNFGIDLNEDEDQIKGSLHQRLLNQGVEPDEIKRLLDELHLDKHLDGDPEFEDYYDDEDDDLTSADDMMENAVCLQAPQNIATLDMMWFGISPLEKPFSVFFEANGGIEAWQNGFETQWLTFLEENPETINSLDILDDITTLIYMHPHNNTHWGPINNIQPLLDQAENIIHQANIPADSTLPWIMPENRPALRLLAHNINLATDHGNQPAAIEKIQLYLKLNPQDNHGYRSMLINYYLQQGMNQQALSLSENYLEDPLAETRFGRVLALYRLDKLQAAAKALEGANDTLPLIAKYLLKTKAAQPRFSEQGIRFGGKDQAWIYREEMRDSWLQTEGCMSWLKKQIV</sequence>
<evidence type="ECO:0000313" key="1">
    <source>
        <dbReference type="EMBL" id="VAW69419.1"/>
    </source>
</evidence>
<dbReference type="InterPro" id="IPR011990">
    <property type="entry name" value="TPR-like_helical_dom_sf"/>
</dbReference>
<gene>
    <name evidence="1" type="ORF">MNBD_GAMMA09-2100</name>
</gene>
<proteinExistence type="predicted"/>
<dbReference type="SUPFAM" id="SSF103642">
    <property type="entry name" value="Sec-C motif"/>
    <property type="match status" value="1"/>
</dbReference>
<reference evidence="1" key="1">
    <citation type="submission" date="2018-06" db="EMBL/GenBank/DDBJ databases">
        <authorList>
            <person name="Zhirakovskaya E."/>
        </authorList>
    </citation>
    <scope>NUCLEOTIDE SEQUENCE</scope>
</reference>
<dbReference type="Pfam" id="PF04910">
    <property type="entry name" value="Tcf25"/>
    <property type="match status" value="1"/>
</dbReference>
<dbReference type="PROSITE" id="PS50005">
    <property type="entry name" value="TPR"/>
    <property type="match status" value="1"/>
</dbReference>
<dbReference type="SMART" id="SM00028">
    <property type="entry name" value="TPR"/>
    <property type="match status" value="1"/>
</dbReference>
<name>A0A3B0Y5H4_9ZZZZ</name>
<protein>
    <submittedName>
        <fullName evidence="1">Uncharacterized protein</fullName>
    </submittedName>
</protein>
<dbReference type="EMBL" id="UOFI01000158">
    <property type="protein sequence ID" value="VAW69419.1"/>
    <property type="molecule type" value="Genomic_DNA"/>
</dbReference>
<dbReference type="InterPro" id="IPR019734">
    <property type="entry name" value="TPR_rpt"/>
</dbReference>
<dbReference type="Gene3D" id="1.25.40.10">
    <property type="entry name" value="Tetratricopeptide repeat domain"/>
    <property type="match status" value="2"/>
</dbReference>
<organism evidence="1">
    <name type="scientific">hydrothermal vent metagenome</name>
    <dbReference type="NCBI Taxonomy" id="652676"/>
    <lineage>
        <taxon>unclassified sequences</taxon>
        <taxon>metagenomes</taxon>
        <taxon>ecological metagenomes</taxon>
    </lineage>
</organism>
<accession>A0A3B0Y5H4</accession>
<dbReference type="AlphaFoldDB" id="A0A3B0Y5H4"/>
<dbReference type="SUPFAM" id="SSF48452">
    <property type="entry name" value="TPR-like"/>
    <property type="match status" value="2"/>
</dbReference>
<dbReference type="InterPro" id="IPR006994">
    <property type="entry name" value="TCF25/Rqc1"/>
</dbReference>
<dbReference type="Pfam" id="PF02810">
    <property type="entry name" value="SEC-C"/>
    <property type="match status" value="1"/>
</dbReference>